<proteinExistence type="predicted"/>
<reference evidence="1" key="1">
    <citation type="submission" date="2021-08" db="EMBL/GenBank/DDBJ databases">
        <title>The first chromosome-level gecko genome reveals the dynamic sex chromosomes of Neotropical dwarf geckos (Sphaerodactylidae: Sphaerodactylus).</title>
        <authorList>
            <person name="Pinto B.J."/>
            <person name="Keating S.E."/>
            <person name="Gamble T."/>
        </authorList>
    </citation>
    <scope>NUCLEOTIDE SEQUENCE</scope>
    <source>
        <strain evidence="1">TG3544</strain>
    </source>
</reference>
<keyword evidence="2" id="KW-1185">Reference proteome</keyword>
<name>A0ACB8FX26_9SAUR</name>
<dbReference type="Proteomes" id="UP000827872">
    <property type="component" value="Linkage Group LG13"/>
</dbReference>
<gene>
    <name evidence="1" type="ORF">K3G42_009370</name>
</gene>
<evidence type="ECO:0000313" key="1">
    <source>
        <dbReference type="EMBL" id="KAH8011799.1"/>
    </source>
</evidence>
<protein>
    <submittedName>
        <fullName evidence="1">Uncharacterized protein</fullName>
    </submittedName>
</protein>
<comment type="caution">
    <text evidence="1">The sequence shown here is derived from an EMBL/GenBank/DDBJ whole genome shotgun (WGS) entry which is preliminary data.</text>
</comment>
<evidence type="ECO:0000313" key="2">
    <source>
        <dbReference type="Proteomes" id="UP000827872"/>
    </source>
</evidence>
<accession>A0ACB8FX26</accession>
<dbReference type="EMBL" id="CM037626">
    <property type="protein sequence ID" value="KAH8011799.1"/>
    <property type="molecule type" value="Genomic_DNA"/>
</dbReference>
<organism evidence="1 2">
    <name type="scientific">Sphaerodactylus townsendi</name>
    <dbReference type="NCBI Taxonomy" id="933632"/>
    <lineage>
        <taxon>Eukaryota</taxon>
        <taxon>Metazoa</taxon>
        <taxon>Chordata</taxon>
        <taxon>Craniata</taxon>
        <taxon>Vertebrata</taxon>
        <taxon>Euteleostomi</taxon>
        <taxon>Lepidosauria</taxon>
        <taxon>Squamata</taxon>
        <taxon>Bifurcata</taxon>
        <taxon>Gekkota</taxon>
        <taxon>Sphaerodactylidae</taxon>
        <taxon>Sphaerodactylus</taxon>
    </lineage>
</organism>
<sequence length="456" mass="54316">MKEDKENARPKEKRGGPLTPTGFGAAMGGADAKAGGEPDKLERPKDKKETLLKVVIRRLPPSLTKEQLEEHLQPLPEHDYFEFFANDSSSISIDQPSFQLSLEYPAIVEFAPFQKAAKKKSKKKDAKAGTIEDDPEYKKFLESYSADDEKLASTPETLLEEIEARNKELIAKKTTPLLNFLKNKQRLREEKREERRRRELERKRQREEERRKWKEEERRKRKEAEKTKKVERFPEKERDRSKDEPKIKLLKKPEKDERDFEKKEKAKKLEKESLREEKATSAISSATAKRSDGEVKEEKAKKLEDECCKDYREREREYDRDREYERIQRDRDKVRRQEDDRRRQKERFEKEKLFRRKEEDVKKERDSVREKGKRSELADYLGNMEKPEKVTKEDKREDMAKRDRIRNKDRPAMQLYQPGARNRSRLCAYNESPSKPSDQGADKKLECEMSNAKEED</sequence>